<feature type="domain" description="Beta/gamma crystallin 'Greek key'" evidence="4">
    <location>
        <begin position="120"/>
        <end position="201"/>
    </location>
</feature>
<evidence type="ECO:0000259" key="4">
    <source>
        <dbReference type="Pfam" id="PF00030"/>
    </source>
</evidence>
<evidence type="ECO:0000256" key="3">
    <source>
        <dbReference type="SAM" id="SignalP"/>
    </source>
</evidence>
<keyword evidence="2" id="KW-0677">Repeat</keyword>
<name>A0A7R8X6H6_9CRUS</name>
<dbReference type="Proteomes" id="UP000677054">
    <property type="component" value="Unassembled WGS sequence"/>
</dbReference>
<dbReference type="Gene3D" id="2.60.20.10">
    <property type="entry name" value="Crystallins"/>
    <property type="match status" value="1"/>
</dbReference>
<feature type="chain" id="PRO_5036402411" description="Beta/gamma crystallin 'Greek key' domain-containing protein" evidence="3">
    <location>
        <begin position="19"/>
        <end position="224"/>
    </location>
</feature>
<reference evidence="5" key="1">
    <citation type="submission" date="2020-11" db="EMBL/GenBank/DDBJ databases">
        <authorList>
            <person name="Tran Van P."/>
        </authorList>
    </citation>
    <scope>NUCLEOTIDE SEQUENCE</scope>
</reference>
<evidence type="ECO:0000313" key="5">
    <source>
        <dbReference type="EMBL" id="CAD7244311.1"/>
    </source>
</evidence>
<keyword evidence="3" id="KW-0732">Signal</keyword>
<evidence type="ECO:0000313" key="6">
    <source>
        <dbReference type="Proteomes" id="UP000677054"/>
    </source>
</evidence>
<dbReference type="EMBL" id="CAJPEV010000610">
    <property type="protein sequence ID" value="CAG0886906.1"/>
    <property type="molecule type" value="Genomic_DNA"/>
</dbReference>
<dbReference type="InterPro" id="IPR001064">
    <property type="entry name" value="Beta/gamma_crystallin"/>
</dbReference>
<comment type="similarity">
    <text evidence="1">Belongs to the beta/gamma-crystallin family.</text>
</comment>
<dbReference type="EMBL" id="LR900127">
    <property type="protein sequence ID" value="CAD7244311.1"/>
    <property type="molecule type" value="Genomic_DNA"/>
</dbReference>
<evidence type="ECO:0000256" key="2">
    <source>
        <dbReference type="ARBA" id="ARBA00022737"/>
    </source>
</evidence>
<proteinExistence type="inferred from homology"/>
<accession>A0A7R8X6H6</accession>
<protein>
    <recommendedName>
        <fullName evidence="4">Beta/gamma crystallin 'Greek key' domain-containing protein</fullName>
    </recommendedName>
</protein>
<dbReference type="OrthoDB" id="6381640at2759"/>
<dbReference type="AlphaFoldDB" id="A0A7R8X6H6"/>
<dbReference type="InterPro" id="IPR011024">
    <property type="entry name" value="G_crystallin-like"/>
</dbReference>
<keyword evidence="6" id="KW-1185">Reference proteome</keyword>
<evidence type="ECO:0000256" key="1">
    <source>
        <dbReference type="ARBA" id="ARBA00009646"/>
    </source>
</evidence>
<dbReference type="SUPFAM" id="SSF49695">
    <property type="entry name" value="gamma-Crystallin-like"/>
    <property type="match status" value="1"/>
</dbReference>
<gene>
    <name evidence="5" type="ORF">DSTB1V02_LOCUS4210</name>
</gene>
<dbReference type="Pfam" id="PF00030">
    <property type="entry name" value="Crystall"/>
    <property type="match status" value="1"/>
</dbReference>
<organism evidence="5">
    <name type="scientific">Darwinula stevensoni</name>
    <dbReference type="NCBI Taxonomy" id="69355"/>
    <lineage>
        <taxon>Eukaryota</taxon>
        <taxon>Metazoa</taxon>
        <taxon>Ecdysozoa</taxon>
        <taxon>Arthropoda</taxon>
        <taxon>Crustacea</taxon>
        <taxon>Oligostraca</taxon>
        <taxon>Ostracoda</taxon>
        <taxon>Podocopa</taxon>
        <taxon>Podocopida</taxon>
        <taxon>Darwinulocopina</taxon>
        <taxon>Darwinuloidea</taxon>
        <taxon>Darwinulidae</taxon>
        <taxon>Darwinula</taxon>
    </lineage>
</organism>
<sequence>MQRSLVLLLLLSLGESWAVKQVAHIFDRMNQDPNGDMSVRTEYCPDFKNCDPDINDNAISSTLATGVWIFYSGHHYNYDNLGDVEWVFGDEARLNFGIVGDKVSSLRYAGDSDDWKRNTITLYEFEHFSGLEYYETKDVPEVYVMKTVKSVIITGRAEWTVYPSANFRGNGVCFGAQTGKYAAFAPDLDTYPINTIKSFRMGCYAKNKIQLDSSEHGVFVKTKG</sequence>
<feature type="signal peptide" evidence="3">
    <location>
        <begin position="1"/>
        <end position="18"/>
    </location>
</feature>